<dbReference type="AlphaFoldDB" id="A0A177HTW7"/>
<evidence type="ECO:0000313" key="6">
    <source>
        <dbReference type="Proteomes" id="UP000077381"/>
    </source>
</evidence>
<dbReference type="SUPFAM" id="SSF49764">
    <property type="entry name" value="HSP20-like chaperones"/>
    <property type="match status" value="1"/>
</dbReference>
<accession>A0A177HTW7</accession>
<dbReference type="InterPro" id="IPR008978">
    <property type="entry name" value="HSP20-like_chaperone"/>
</dbReference>
<dbReference type="Gene3D" id="2.60.40.790">
    <property type="match status" value="1"/>
</dbReference>
<feature type="domain" description="SHSP" evidence="4">
    <location>
        <begin position="1"/>
        <end position="125"/>
    </location>
</feature>
<evidence type="ECO:0000256" key="1">
    <source>
        <dbReference type="PROSITE-ProRule" id="PRU00285"/>
    </source>
</evidence>
<dbReference type="Pfam" id="PF00011">
    <property type="entry name" value="HSP20"/>
    <property type="match status" value="1"/>
</dbReference>
<keyword evidence="6" id="KW-1185">Reference proteome</keyword>
<reference evidence="5 6" key="1">
    <citation type="submission" date="2015-12" db="EMBL/GenBank/DDBJ databases">
        <title>Genome sequence of Streptomyces sp. G25.</title>
        <authorList>
            <person name="Poehlein A."/>
            <person name="Roettig A."/>
            <person name="Hiessl S."/>
            <person name="Hauschild P."/>
            <person name="Schauer J."/>
            <person name="Madkour M.H."/>
            <person name="Al-Ansari A.M."/>
            <person name="Almakishah N.H."/>
            <person name="Steinbuechel A."/>
            <person name="Daniel R."/>
        </authorList>
    </citation>
    <scope>NUCLEOTIDE SEQUENCE [LARGE SCALE GENOMIC DNA]</scope>
    <source>
        <strain evidence="6">G25(2015)</strain>
    </source>
</reference>
<dbReference type="STRING" id="1716141.STSP_30280"/>
<comment type="similarity">
    <text evidence="1 2">Belongs to the small heat shock protein (HSP20) family.</text>
</comment>
<dbReference type="CDD" id="cd06464">
    <property type="entry name" value="ACD_sHsps-like"/>
    <property type="match status" value="1"/>
</dbReference>
<feature type="region of interest" description="Disordered" evidence="3">
    <location>
        <begin position="52"/>
        <end position="75"/>
    </location>
</feature>
<dbReference type="InterPro" id="IPR002068">
    <property type="entry name" value="A-crystallin/Hsp20_dom"/>
</dbReference>
<dbReference type="PROSITE" id="PS01031">
    <property type="entry name" value="SHSP"/>
    <property type="match status" value="1"/>
</dbReference>
<evidence type="ECO:0000256" key="3">
    <source>
        <dbReference type="SAM" id="MobiDB-lite"/>
    </source>
</evidence>
<proteinExistence type="inferred from homology"/>
<evidence type="ECO:0000313" key="5">
    <source>
        <dbReference type="EMBL" id="OAH13674.1"/>
    </source>
</evidence>
<name>A0A177HTW7_9ACTN</name>
<feature type="compositionally biased region" description="Basic and acidic residues" evidence="3">
    <location>
        <begin position="60"/>
        <end position="69"/>
    </location>
</feature>
<comment type="caution">
    <text evidence="5">The sequence shown here is derived from an EMBL/GenBank/DDBJ whole genome shotgun (WGS) entry which is preliminary data.</text>
</comment>
<dbReference type="PATRIC" id="fig|1716141.3.peg.3184"/>
<dbReference type="Proteomes" id="UP000077381">
    <property type="component" value="Unassembled WGS sequence"/>
</dbReference>
<organism evidence="5 6">
    <name type="scientific">Streptomyces jeddahensis</name>
    <dbReference type="NCBI Taxonomy" id="1716141"/>
    <lineage>
        <taxon>Bacteria</taxon>
        <taxon>Bacillati</taxon>
        <taxon>Actinomycetota</taxon>
        <taxon>Actinomycetes</taxon>
        <taxon>Kitasatosporales</taxon>
        <taxon>Streptomycetaceae</taxon>
        <taxon>Streptomyces</taxon>
    </lineage>
</organism>
<protein>
    <submittedName>
        <fullName evidence="5">Hsp20/alpha crystallin family protein</fullName>
    </submittedName>
</protein>
<evidence type="ECO:0000256" key="2">
    <source>
        <dbReference type="RuleBase" id="RU003616"/>
    </source>
</evidence>
<dbReference type="EMBL" id="LOHS01000075">
    <property type="protein sequence ID" value="OAH13674.1"/>
    <property type="molecule type" value="Genomic_DNA"/>
</dbReference>
<gene>
    <name evidence="5" type="ORF">STSP_30280</name>
</gene>
<sequence>MSARSAESGVVITLAGTQSPHNRTNLIRRWLYDSACATWYARKAYRTAIPRLGQGPAGRGEFKERERAGTLRRSTRRTGRFEYRTLLPGDANAEGVNAALRDGVLTITVPKAETTKPRHIQITAGD</sequence>
<evidence type="ECO:0000259" key="4">
    <source>
        <dbReference type="PROSITE" id="PS01031"/>
    </source>
</evidence>